<protein>
    <submittedName>
        <fullName evidence="3">Uncharacterized protein</fullName>
    </submittedName>
</protein>
<sequence length="477" mass="52346">MDAGVPALIVRTMVLGHGAPVNPNSIYVPLSTLVTHETAFLLNAIAVPSALRAAGSVQSTDLSMYDNKVRIDNPVKLSGRPDIGDGEYVSQHGYRYEVTAKDFGSQRYTGLTLHVEGLCTTEYGWHSDSSTTDGKESYCLWSNCSMPFTVSVHDSPIPVAVFKTKFSSTTGNPERLNHSFAMIVSSAEHTSYSEGKNPFYLTGSNYTENGSNHVYRVKKGRPILSCWQSDTWSYRNQQSAVKGLSSIITDFPEALEAILVNYLSLPMITELGVRLGQSTLLSARSSLGNNFYAAGANIHADLTHLVLASYVATKNILTDTALLKSDNATDMGIPNLLDDEQQKDVAIFVLYSKDISALSLTVLISVPIVVAFMFVIAYIVTSHSWFPWYVVQGYRATALYSLLDEKLSGAERPSDDDANKEKGHGHRPWKPNTITRFEEPKASGRQASIVQGADGQRTLIVTERAEPPESRQRACER</sequence>
<evidence type="ECO:0000313" key="3">
    <source>
        <dbReference type="EMBL" id="KAL1608483.1"/>
    </source>
</evidence>
<reference evidence="3 4" key="1">
    <citation type="submission" date="2024-02" db="EMBL/GenBank/DDBJ databases">
        <title>De novo assembly and annotation of 12 fungi associated with fruit tree decline syndrome in Ontario, Canada.</title>
        <authorList>
            <person name="Sulman M."/>
            <person name="Ellouze W."/>
            <person name="Ilyukhin E."/>
        </authorList>
    </citation>
    <scope>NUCLEOTIDE SEQUENCE [LARGE SCALE GENOMIC DNA]</scope>
    <source>
        <strain evidence="3 4">M42-189</strain>
    </source>
</reference>
<proteinExistence type="predicted"/>
<feature type="compositionally biased region" description="Basic and acidic residues" evidence="1">
    <location>
        <begin position="410"/>
        <end position="422"/>
    </location>
</feature>
<name>A0ABR3RVM2_9PLEO</name>
<keyword evidence="2" id="KW-0472">Membrane</keyword>
<accession>A0ABR3RVM2</accession>
<comment type="caution">
    <text evidence="3">The sequence shown here is derived from an EMBL/GenBank/DDBJ whole genome shotgun (WGS) entry which is preliminary data.</text>
</comment>
<organism evidence="3 4">
    <name type="scientific">Paraconiothyrium brasiliense</name>
    <dbReference type="NCBI Taxonomy" id="300254"/>
    <lineage>
        <taxon>Eukaryota</taxon>
        <taxon>Fungi</taxon>
        <taxon>Dikarya</taxon>
        <taxon>Ascomycota</taxon>
        <taxon>Pezizomycotina</taxon>
        <taxon>Dothideomycetes</taxon>
        <taxon>Pleosporomycetidae</taxon>
        <taxon>Pleosporales</taxon>
        <taxon>Massarineae</taxon>
        <taxon>Didymosphaeriaceae</taxon>
        <taxon>Paraconiothyrium</taxon>
    </lineage>
</organism>
<feature type="transmembrane region" description="Helical" evidence="2">
    <location>
        <begin position="357"/>
        <end position="380"/>
    </location>
</feature>
<evidence type="ECO:0000313" key="4">
    <source>
        <dbReference type="Proteomes" id="UP001521785"/>
    </source>
</evidence>
<evidence type="ECO:0000256" key="2">
    <source>
        <dbReference type="SAM" id="Phobius"/>
    </source>
</evidence>
<feature type="compositionally biased region" description="Basic and acidic residues" evidence="1">
    <location>
        <begin position="463"/>
        <end position="477"/>
    </location>
</feature>
<keyword evidence="2" id="KW-0812">Transmembrane</keyword>
<feature type="region of interest" description="Disordered" evidence="1">
    <location>
        <begin position="410"/>
        <end position="477"/>
    </location>
</feature>
<evidence type="ECO:0000256" key="1">
    <source>
        <dbReference type="SAM" id="MobiDB-lite"/>
    </source>
</evidence>
<dbReference type="Proteomes" id="UP001521785">
    <property type="component" value="Unassembled WGS sequence"/>
</dbReference>
<keyword evidence="4" id="KW-1185">Reference proteome</keyword>
<dbReference type="EMBL" id="JAKJXO020000003">
    <property type="protein sequence ID" value="KAL1608483.1"/>
    <property type="molecule type" value="Genomic_DNA"/>
</dbReference>
<gene>
    <name evidence="3" type="ORF">SLS60_003425</name>
</gene>
<keyword evidence="2" id="KW-1133">Transmembrane helix</keyword>